<dbReference type="Pfam" id="PF06985">
    <property type="entry name" value="HET"/>
    <property type="match status" value="1"/>
</dbReference>
<evidence type="ECO:0000313" key="3">
    <source>
        <dbReference type="Proteomes" id="UP000800094"/>
    </source>
</evidence>
<feature type="domain" description="Heterokaryon incompatibility" evidence="1">
    <location>
        <begin position="20"/>
        <end position="156"/>
    </location>
</feature>
<evidence type="ECO:0000313" key="2">
    <source>
        <dbReference type="EMBL" id="KAF2249688.1"/>
    </source>
</evidence>
<keyword evidence="3" id="KW-1185">Reference proteome</keyword>
<name>A0A6A6II19_9PLEO</name>
<evidence type="ECO:0000259" key="1">
    <source>
        <dbReference type="Pfam" id="PF06985"/>
    </source>
</evidence>
<dbReference type="Proteomes" id="UP000800094">
    <property type="component" value="Unassembled WGS sequence"/>
</dbReference>
<dbReference type="OrthoDB" id="5428863at2759"/>
<accession>A0A6A6II19</accession>
<protein>
    <submittedName>
        <fullName evidence="2">HET-domain-containing protein</fullName>
    </submittedName>
</protein>
<sequence length="176" mass="19424">LKAIDCEERKVVRAPGDCNFVALSYVWGDSSTISPFSGVILPQNLPATIEDSIQVARQLGYRFLWVDRYCIDQSDTQAKLDQIQQMGQIYGSAALTMIAATGTDPTHGLPGISAGLAQSDPPKVRVGSLTVMHYDVPAALELSSSTWATRAWTYQESYLSKRRLVFTDNRVFMLCN</sequence>
<dbReference type="GeneID" id="54576922"/>
<feature type="non-terminal residue" evidence="2">
    <location>
        <position position="1"/>
    </location>
</feature>
<reference evidence="2" key="1">
    <citation type="journal article" date="2020" name="Stud. Mycol.">
        <title>101 Dothideomycetes genomes: a test case for predicting lifestyles and emergence of pathogens.</title>
        <authorList>
            <person name="Haridas S."/>
            <person name="Albert R."/>
            <person name="Binder M."/>
            <person name="Bloem J."/>
            <person name="Labutti K."/>
            <person name="Salamov A."/>
            <person name="Andreopoulos B."/>
            <person name="Baker S."/>
            <person name="Barry K."/>
            <person name="Bills G."/>
            <person name="Bluhm B."/>
            <person name="Cannon C."/>
            <person name="Castanera R."/>
            <person name="Culley D."/>
            <person name="Daum C."/>
            <person name="Ezra D."/>
            <person name="Gonzalez J."/>
            <person name="Henrissat B."/>
            <person name="Kuo A."/>
            <person name="Liang C."/>
            <person name="Lipzen A."/>
            <person name="Lutzoni F."/>
            <person name="Magnuson J."/>
            <person name="Mondo S."/>
            <person name="Nolan M."/>
            <person name="Ohm R."/>
            <person name="Pangilinan J."/>
            <person name="Park H.-J."/>
            <person name="Ramirez L."/>
            <person name="Alfaro M."/>
            <person name="Sun H."/>
            <person name="Tritt A."/>
            <person name="Yoshinaga Y."/>
            <person name="Zwiers L.-H."/>
            <person name="Turgeon B."/>
            <person name="Goodwin S."/>
            <person name="Spatafora J."/>
            <person name="Crous P."/>
            <person name="Grigoriev I."/>
        </authorList>
    </citation>
    <scope>NUCLEOTIDE SEQUENCE</scope>
    <source>
        <strain evidence="2">CBS 122368</strain>
    </source>
</reference>
<proteinExistence type="predicted"/>
<organism evidence="2 3">
    <name type="scientific">Trematosphaeria pertusa</name>
    <dbReference type="NCBI Taxonomy" id="390896"/>
    <lineage>
        <taxon>Eukaryota</taxon>
        <taxon>Fungi</taxon>
        <taxon>Dikarya</taxon>
        <taxon>Ascomycota</taxon>
        <taxon>Pezizomycotina</taxon>
        <taxon>Dothideomycetes</taxon>
        <taxon>Pleosporomycetidae</taxon>
        <taxon>Pleosporales</taxon>
        <taxon>Massarineae</taxon>
        <taxon>Trematosphaeriaceae</taxon>
        <taxon>Trematosphaeria</taxon>
    </lineage>
</organism>
<dbReference type="PANTHER" id="PTHR33112:SF1">
    <property type="entry name" value="HETEROKARYON INCOMPATIBILITY DOMAIN-CONTAINING PROTEIN"/>
    <property type="match status" value="1"/>
</dbReference>
<dbReference type="PANTHER" id="PTHR33112">
    <property type="entry name" value="DOMAIN PROTEIN, PUTATIVE-RELATED"/>
    <property type="match status" value="1"/>
</dbReference>
<dbReference type="RefSeq" id="XP_033684692.1">
    <property type="nucleotide sequence ID" value="XM_033823592.1"/>
</dbReference>
<dbReference type="EMBL" id="ML987194">
    <property type="protein sequence ID" value="KAF2249688.1"/>
    <property type="molecule type" value="Genomic_DNA"/>
</dbReference>
<dbReference type="InterPro" id="IPR010730">
    <property type="entry name" value="HET"/>
</dbReference>
<dbReference type="AlphaFoldDB" id="A0A6A6II19"/>
<gene>
    <name evidence="2" type="ORF">BU26DRAFT_424858</name>
</gene>